<proteinExistence type="predicted"/>
<dbReference type="AlphaFoldDB" id="R0JST1"/>
<feature type="region of interest" description="Disordered" evidence="1">
    <location>
        <begin position="185"/>
        <end position="206"/>
    </location>
</feature>
<feature type="compositionally biased region" description="Low complexity" evidence="1">
    <location>
        <begin position="48"/>
        <end position="61"/>
    </location>
</feature>
<keyword evidence="3" id="KW-1185">Reference proteome</keyword>
<gene>
    <name evidence="2" type="ORF">Anapl_18108</name>
</gene>
<feature type="region of interest" description="Disordered" evidence="1">
    <location>
        <begin position="41"/>
        <end position="64"/>
    </location>
</feature>
<dbReference type="EMBL" id="KB743193">
    <property type="protein sequence ID" value="EOB00491.1"/>
    <property type="molecule type" value="Genomic_DNA"/>
</dbReference>
<evidence type="ECO:0000313" key="3">
    <source>
        <dbReference type="Proteomes" id="UP000296049"/>
    </source>
</evidence>
<protein>
    <submittedName>
        <fullName evidence="2">Uncharacterized protein</fullName>
    </submittedName>
</protein>
<reference evidence="3" key="1">
    <citation type="journal article" date="2013" name="Nat. Genet.">
        <title>The duck genome and transcriptome provide insight into an avian influenza virus reservoir species.</title>
        <authorList>
            <person name="Huang Y."/>
            <person name="Li Y."/>
            <person name="Burt D.W."/>
            <person name="Chen H."/>
            <person name="Zhang Y."/>
            <person name="Qian W."/>
            <person name="Kim H."/>
            <person name="Gan S."/>
            <person name="Zhao Y."/>
            <person name="Li J."/>
            <person name="Yi K."/>
            <person name="Feng H."/>
            <person name="Zhu P."/>
            <person name="Li B."/>
            <person name="Liu Q."/>
            <person name="Fairley S."/>
            <person name="Magor K.E."/>
            <person name="Du Z."/>
            <person name="Hu X."/>
            <person name="Goodman L."/>
            <person name="Tafer H."/>
            <person name="Vignal A."/>
            <person name="Lee T."/>
            <person name="Kim K.W."/>
            <person name="Sheng Z."/>
            <person name="An Y."/>
            <person name="Searle S."/>
            <person name="Herrero J."/>
            <person name="Groenen M.A."/>
            <person name="Crooijmans R.P."/>
            <person name="Faraut T."/>
            <person name="Cai Q."/>
            <person name="Webster R.G."/>
            <person name="Aldridge J.R."/>
            <person name="Warren W.C."/>
            <person name="Bartschat S."/>
            <person name="Kehr S."/>
            <person name="Marz M."/>
            <person name="Stadler P.F."/>
            <person name="Smith J."/>
            <person name="Kraus R.H."/>
            <person name="Zhao Y."/>
            <person name="Ren L."/>
            <person name="Fei J."/>
            <person name="Morisson M."/>
            <person name="Kaiser P."/>
            <person name="Griffin D.K."/>
            <person name="Rao M."/>
            <person name="Pitel F."/>
            <person name="Wang J."/>
            <person name="Li N."/>
        </authorList>
    </citation>
    <scope>NUCLEOTIDE SEQUENCE [LARGE SCALE GENOMIC DNA]</scope>
</reference>
<organism evidence="2 3">
    <name type="scientific">Anas platyrhynchos</name>
    <name type="common">Mallard</name>
    <name type="synonym">Anas boschas</name>
    <dbReference type="NCBI Taxonomy" id="8839"/>
    <lineage>
        <taxon>Eukaryota</taxon>
        <taxon>Metazoa</taxon>
        <taxon>Chordata</taxon>
        <taxon>Craniata</taxon>
        <taxon>Vertebrata</taxon>
        <taxon>Euteleostomi</taxon>
        <taxon>Archelosauria</taxon>
        <taxon>Archosauria</taxon>
        <taxon>Dinosauria</taxon>
        <taxon>Saurischia</taxon>
        <taxon>Theropoda</taxon>
        <taxon>Coelurosauria</taxon>
        <taxon>Aves</taxon>
        <taxon>Neognathae</taxon>
        <taxon>Galloanserae</taxon>
        <taxon>Anseriformes</taxon>
        <taxon>Anatidae</taxon>
        <taxon>Anatinae</taxon>
        <taxon>Anas</taxon>
    </lineage>
</organism>
<name>R0JST1_ANAPL</name>
<evidence type="ECO:0000256" key="1">
    <source>
        <dbReference type="SAM" id="MobiDB-lite"/>
    </source>
</evidence>
<evidence type="ECO:0000313" key="2">
    <source>
        <dbReference type="EMBL" id="EOB00491.1"/>
    </source>
</evidence>
<sequence length="282" mass="30550">MAQQTSPDTLTVPEVDNSHCQNPWLNEDLVKTLRENLLKYEKSRTSRKSSSASPRLSPVISPRNSPRLLRRMLLNSNIPKQRRFTVAHTWKGKSRAHTGACEGPAFHRPLVSGSWMRRGRSSSEPLRRMGPLAGLVVAALRGSAADPLPGGVPAAVSGRPAHVLLVVVVRSHRVQDAVDGLPAEWARGAGGSPPPDAAEAEGVEAGASSTAGVSRWYLKEEVQERRGAVWALSMVPRTLAPSLCPQLRDRCCGDLQYPTTRECTKAQLRIARDAPGACTPRV</sequence>
<dbReference type="Proteomes" id="UP000296049">
    <property type="component" value="Unassembled WGS sequence"/>
</dbReference>
<accession>R0JST1</accession>